<dbReference type="STRING" id="1262914.BN533_00908"/>
<evidence type="ECO:0000313" key="2">
    <source>
        <dbReference type="EMBL" id="CDB45783.1"/>
    </source>
</evidence>
<feature type="transmembrane region" description="Helical" evidence="1">
    <location>
        <begin position="201"/>
        <end position="218"/>
    </location>
</feature>
<sequence>MKFLLLLIIYRLSLDWLYVNWICNFYDFFGFAGQWEPLTFIKSVLFLILGTKILNLKENASSIILYFIYLFYFVPFTSMVAYNAFENVIYELSYMVYWLILVWGYSFLKKYDLKRNDSLESKNNNIYLFVFYLIIIIICLNILFIGFVYTGFNFSFNLYDIYIMREMSNVIELPVLSSYLLTSAQLCIPIAIFYFATLKKYFFVVVLFVFSFLIFVTLAFKSTFFIGLLSMIIILLKIKYDRIKVLLSFCILCLSAIFEYIIFKTEFIVELIIRRALFWPNLLSFQYYDYFTYHSPDYFISSVFKWSGLDSEFSQTRIVKVIGETYYGYEMPANNGLLADAFANLGYLGILLMPIFLLAVLALLDKMTAILPIQMIVVPSFIIAVDLVNTFLSVTLLSHGLFLSIVLFYLLQKSEDHSSG</sequence>
<feature type="transmembrane region" description="Helical" evidence="1">
    <location>
        <begin position="245"/>
        <end position="263"/>
    </location>
</feature>
<name>R6I6F8_9FIRM</name>
<comment type="caution">
    <text evidence="2">The sequence shown here is derived from an EMBL/GenBank/DDBJ whole genome shotgun (WGS) entry which is preliminary data.</text>
</comment>
<feature type="transmembrane region" description="Helical" evidence="1">
    <location>
        <begin position="176"/>
        <end position="196"/>
    </location>
</feature>
<dbReference type="RefSeq" id="WP_021717810.1">
    <property type="nucleotide sequence ID" value="NZ_DBFMVR010000036.1"/>
</dbReference>
<reference evidence="2" key="1">
    <citation type="submission" date="2012-11" db="EMBL/GenBank/DDBJ databases">
        <title>Dependencies among metagenomic species, viruses, plasmids and units of genetic variation.</title>
        <authorList>
            <person name="Nielsen H.B."/>
            <person name="Almeida M."/>
            <person name="Juncker A.S."/>
            <person name="Rasmussen S."/>
            <person name="Li J."/>
            <person name="Sunagawa S."/>
            <person name="Plichta D."/>
            <person name="Gautier L."/>
            <person name="Le Chatelier E."/>
            <person name="Peletier E."/>
            <person name="Bonde I."/>
            <person name="Nielsen T."/>
            <person name="Manichanh C."/>
            <person name="Arumugam M."/>
            <person name="Batto J."/>
            <person name="Santos M.B.Q.D."/>
            <person name="Blom N."/>
            <person name="Borruel N."/>
            <person name="Burgdorf K.S."/>
            <person name="Boumezbeur F."/>
            <person name="Casellas F."/>
            <person name="Dore J."/>
            <person name="Guarner F."/>
            <person name="Hansen T."/>
            <person name="Hildebrand F."/>
            <person name="Kaas R.S."/>
            <person name="Kennedy S."/>
            <person name="Kristiansen K."/>
            <person name="Kultima J.R."/>
            <person name="Leonard P."/>
            <person name="Levenez F."/>
            <person name="Lund O."/>
            <person name="Moumen B."/>
            <person name="Le Paslier D."/>
            <person name="Pons N."/>
            <person name="Pedersen O."/>
            <person name="Prifti E."/>
            <person name="Qin J."/>
            <person name="Raes J."/>
            <person name="Tap J."/>
            <person name="Tims S."/>
            <person name="Ussery D.W."/>
            <person name="Yamada T."/>
            <person name="MetaHit consortium"/>
            <person name="Renault P."/>
            <person name="Sicheritz-Ponten T."/>
            <person name="Bork P."/>
            <person name="Wang J."/>
            <person name="Brunak S."/>
            <person name="Ehrlich S.D."/>
        </authorList>
    </citation>
    <scope>NUCLEOTIDE SEQUENCE [LARGE SCALE GENOMIC DNA]</scope>
</reference>
<dbReference type="HOGENOM" id="CLU_653550_0_0_9"/>
<evidence type="ECO:0008006" key="3">
    <source>
        <dbReference type="Google" id="ProtNLM"/>
    </source>
</evidence>
<gene>
    <name evidence="2" type="ORF">BN533_00908</name>
</gene>
<feature type="transmembrane region" description="Helical" evidence="1">
    <location>
        <begin position="88"/>
        <end position="108"/>
    </location>
</feature>
<organism evidence="2">
    <name type="scientific">Phascolarctobacterium faecium</name>
    <dbReference type="NCBI Taxonomy" id="33025"/>
    <lineage>
        <taxon>Bacteria</taxon>
        <taxon>Bacillati</taxon>
        <taxon>Bacillota</taxon>
        <taxon>Negativicutes</taxon>
        <taxon>Acidaminococcales</taxon>
        <taxon>Acidaminococcaceae</taxon>
        <taxon>Phascolarctobacterium</taxon>
    </lineage>
</organism>
<feature type="transmembrane region" description="Helical" evidence="1">
    <location>
        <begin position="369"/>
        <end position="385"/>
    </location>
</feature>
<feature type="transmembrane region" description="Helical" evidence="1">
    <location>
        <begin position="63"/>
        <end position="82"/>
    </location>
</feature>
<protein>
    <recommendedName>
        <fullName evidence="3">Oligosaccharide repeat unit polymerase</fullName>
    </recommendedName>
</protein>
<accession>R6I6F8</accession>
<dbReference type="eggNOG" id="ENOG502ZC1G">
    <property type="taxonomic scope" value="Bacteria"/>
</dbReference>
<feature type="transmembrane region" description="Helical" evidence="1">
    <location>
        <begin position="39"/>
        <end position="56"/>
    </location>
</feature>
<keyword evidence="1" id="KW-1133">Transmembrane helix</keyword>
<evidence type="ECO:0000256" key="1">
    <source>
        <dbReference type="SAM" id="Phobius"/>
    </source>
</evidence>
<keyword evidence="1" id="KW-0472">Membrane</keyword>
<proteinExistence type="predicted"/>
<feature type="transmembrane region" description="Helical" evidence="1">
    <location>
        <begin position="129"/>
        <end position="156"/>
    </location>
</feature>
<dbReference type="EMBL" id="CBDS010000056">
    <property type="protein sequence ID" value="CDB45783.1"/>
    <property type="molecule type" value="Genomic_DNA"/>
</dbReference>
<feature type="transmembrane region" description="Helical" evidence="1">
    <location>
        <begin position="341"/>
        <end position="364"/>
    </location>
</feature>
<dbReference type="AlphaFoldDB" id="R6I6F8"/>
<feature type="transmembrane region" description="Helical" evidence="1">
    <location>
        <begin position="391"/>
        <end position="411"/>
    </location>
</feature>
<keyword evidence="1" id="KW-0812">Transmembrane</keyword>